<dbReference type="GO" id="GO:0003677">
    <property type="term" value="F:DNA binding"/>
    <property type="evidence" value="ECO:0007669"/>
    <property type="project" value="UniProtKB-KW"/>
</dbReference>
<name>A0A1K1S4L1_9BACT</name>
<dbReference type="EMBL" id="CP140154">
    <property type="protein sequence ID" value="WQG90677.1"/>
    <property type="molecule type" value="Genomic_DNA"/>
</dbReference>
<dbReference type="PANTHER" id="PTHR38600">
    <property type="entry name" value="TRANSCRIPTIONAL REGULATORY PROTEIN"/>
    <property type="match status" value="1"/>
</dbReference>
<dbReference type="SUPFAM" id="SSF46785">
    <property type="entry name" value="Winged helix' DNA-binding domain"/>
    <property type="match status" value="1"/>
</dbReference>
<reference evidence="3 5" key="2">
    <citation type="submission" date="2023-11" db="EMBL/GenBank/DDBJ databases">
        <title>MicrobeMod: A computational toolkit for identifying prokaryotic methylation and restriction-modification with nanopore sequencing.</title>
        <authorList>
            <person name="Crits-Christoph A."/>
            <person name="Kang S.C."/>
            <person name="Lee H."/>
            <person name="Ostrov N."/>
        </authorList>
    </citation>
    <scope>NUCLEOTIDE SEQUENCE [LARGE SCALE GENOMIC DNA]</scope>
    <source>
        <strain evidence="3 5">ATCC 23090</strain>
    </source>
</reference>
<sequence length="105" mass="12369">MLQPDPFQAIADPGRREILYLLSKEKLSMNALAENFDISRPAVSKHVKILYEAGLIMITEVGRERYCELNQDGFKEIRAWMEYYEAFWNTKMQHFGKVLNKRAKQ</sequence>
<dbReference type="InterPro" id="IPR001845">
    <property type="entry name" value="HTH_ArsR_DNA-bd_dom"/>
</dbReference>
<evidence type="ECO:0000259" key="1">
    <source>
        <dbReference type="PROSITE" id="PS50987"/>
    </source>
</evidence>
<dbReference type="PANTHER" id="PTHR38600:SF2">
    <property type="entry name" value="SLL0088 PROTEIN"/>
    <property type="match status" value="1"/>
</dbReference>
<evidence type="ECO:0000313" key="5">
    <source>
        <dbReference type="Proteomes" id="UP001326715"/>
    </source>
</evidence>
<dbReference type="NCBIfam" id="NF033788">
    <property type="entry name" value="HTH_metalloreg"/>
    <property type="match status" value="1"/>
</dbReference>
<dbReference type="OrthoDB" id="9799175at2"/>
<dbReference type="AlphaFoldDB" id="A0A1K1S4L1"/>
<dbReference type="InterPro" id="IPR036388">
    <property type="entry name" value="WH-like_DNA-bd_sf"/>
</dbReference>
<dbReference type="SMART" id="SM00418">
    <property type="entry name" value="HTH_ARSR"/>
    <property type="match status" value="1"/>
</dbReference>
<proteinExistence type="predicted"/>
<reference evidence="2 4" key="1">
    <citation type="submission" date="2016-11" db="EMBL/GenBank/DDBJ databases">
        <authorList>
            <person name="Jaros S."/>
            <person name="Januszkiewicz K."/>
            <person name="Wedrychowicz H."/>
        </authorList>
    </citation>
    <scope>NUCLEOTIDE SEQUENCE [LARGE SCALE GENOMIC DNA]</scope>
    <source>
        <strain evidence="2 4">DSM 784</strain>
    </source>
</reference>
<dbReference type="Proteomes" id="UP000183788">
    <property type="component" value="Unassembled WGS sequence"/>
</dbReference>
<evidence type="ECO:0000313" key="3">
    <source>
        <dbReference type="EMBL" id="WQG90677.1"/>
    </source>
</evidence>
<organism evidence="2 4">
    <name type="scientific">Chitinophaga sancti</name>
    <dbReference type="NCBI Taxonomy" id="1004"/>
    <lineage>
        <taxon>Bacteria</taxon>
        <taxon>Pseudomonadati</taxon>
        <taxon>Bacteroidota</taxon>
        <taxon>Chitinophagia</taxon>
        <taxon>Chitinophagales</taxon>
        <taxon>Chitinophagaceae</taxon>
        <taxon>Chitinophaga</taxon>
    </lineage>
</organism>
<dbReference type="STRING" id="1004.SAMN05661012_04765"/>
<keyword evidence="2" id="KW-0238">DNA-binding</keyword>
<dbReference type="RefSeq" id="WP_072363726.1">
    <property type="nucleotide sequence ID" value="NZ_CP139972.1"/>
</dbReference>
<dbReference type="Gene3D" id="1.10.10.10">
    <property type="entry name" value="Winged helix-like DNA-binding domain superfamily/Winged helix DNA-binding domain"/>
    <property type="match status" value="1"/>
</dbReference>
<protein>
    <submittedName>
        <fullName evidence="2">DNA-binding transcriptional regulator, ArsR family</fullName>
    </submittedName>
    <submittedName>
        <fullName evidence="3">Metalloregulator ArsR/SmtB family transcription factor</fullName>
    </submittedName>
</protein>
<dbReference type="PROSITE" id="PS50987">
    <property type="entry name" value="HTH_ARSR_2"/>
    <property type="match status" value="1"/>
</dbReference>
<evidence type="ECO:0000313" key="2">
    <source>
        <dbReference type="EMBL" id="SFW79289.1"/>
    </source>
</evidence>
<dbReference type="Proteomes" id="UP001326715">
    <property type="component" value="Chromosome"/>
</dbReference>
<gene>
    <name evidence="2" type="ORF">SAMN05661012_04765</name>
    <name evidence="3" type="ORF">SR876_04155</name>
</gene>
<dbReference type="EMBL" id="FPIZ01000017">
    <property type="protein sequence ID" value="SFW79289.1"/>
    <property type="molecule type" value="Genomic_DNA"/>
</dbReference>
<accession>A0A1K1S4L1</accession>
<dbReference type="GO" id="GO:0003700">
    <property type="term" value="F:DNA-binding transcription factor activity"/>
    <property type="evidence" value="ECO:0007669"/>
    <property type="project" value="InterPro"/>
</dbReference>
<feature type="domain" description="HTH arsR-type" evidence="1">
    <location>
        <begin position="1"/>
        <end position="89"/>
    </location>
</feature>
<keyword evidence="5" id="KW-1185">Reference proteome</keyword>
<dbReference type="InterPro" id="IPR011991">
    <property type="entry name" value="ArsR-like_HTH"/>
</dbReference>
<dbReference type="CDD" id="cd00090">
    <property type="entry name" value="HTH_ARSR"/>
    <property type="match status" value="1"/>
</dbReference>
<dbReference type="PRINTS" id="PR00778">
    <property type="entry name" value="HTHARSR"/>
</dbReference>
<evidence type="ECO:0000313" key="4">
    <source>
        <dbReference type="Proteomes" id="UP000183788"/>
    </source>
</evidence>
<dbReference type="InterPro" id="IPR036390">
    <property type="entry name" value="WH_DNA-bd_sf"/>
</dbReference>
<dbReference type="Pfam" id="PF01022">
    <property type="entry name" value="HTH_5"/>
    <property type="match status" value="1"/>
</dbReference>